<dbReference type="AlphaFoldDB" id="A0AAW1FFE7"/>
<evidence type="ECO:0000313" key="3">
    <source>
        <dbReference type="Proteomes" id="UP001488805"/>
    </source>
</evidence>
<protein>
    <submittedName>
        <fullName evidence="2">Uncharacterized protein</fullName>
    </submittedName>
</protein>
<dbReference type="EMBL" id="JBCEZU010000078">
    <property type="protein sequence ID" value="KAK9532923.1"/>
    <property type="molecule type" value="Genomic_DNA"/>
</dbReference>
<feature type="region of interest" description="Disordered" evidence="1">
    <location>
        <begin position="24"/>
        <end position="140"/>
    </location>
</feature>
<comment type="caution">
    <text evidence="2">The sequence shown here is derived from an EMBL/GenBank/DDBJ whole genome shotgun (WGS) entry which is preliminary data.</text>
</comment>
<gene>
    <name evidence="2" type="ORF">VZT92_010283</name>
</gene>
<reference evidence="2 3" key="1">
    <citation type="journal article" date="2024" name="Genome Biol. Evol.">
        <title>Chromosome-level genome assembly of the viviparous eelpout Zoarces viviparus.</title>
        <authorList>
            <person name="Fuhrmann N."/>
            <person name="Brasseur M.V."/>
            <person name="Bakowski C.E."/>
            <person name="Podsiadlowski L."/>
            <person name="Prost S."/>
            <person name="Krehenwinkel H."/>
            <person name="Mayer C."/>
        </authorList>
    </citation>
    <scope>NUCLEOTIDE SEQUENCE [LARGE SCALE GENOMIC DNA]</scope>
    <source>
        <strain evidence="2">NO-MEL_2022_Ind0_liver</strain>
    </source>
</reference>
<evidence type="ECO:0000256" key="1">
    <source>
        <dbReference type="SAM" id="MobiDB-lite"/>
    </source>
</evidence>
<name>A0AAW1FFE7_ZOAVI</name>
<dbReference type="Proteomes" id="UP001488805">
    <property type="component" value="Unassembled WGS sequence"/>
</dbReference>
<feature type="compositionally biased region" description="Polar residues" evidence="1">
    <location>
        <begin position="60"/>
        <end position="70"/>
    </location>
</feature>
<proteinExistence type="predicted"/>
<organism evidence="2 3">
    <name type="scientific">Zoarces viviparus</name>
    <name type="common">Viviparous eelpout</name>
    <name type="synonym">Blennius viviparus</name>
    <dbReference type="NCBI Taxonomy" id="48416"/>
    <lineage>
        <taxon>Eukaryota</taxon>
        <taxon>Metazoa</taxon>
        <taxon>Chordata</taxon>
        <taxon>Craniata</taxon>
        <taxon>Vertebrata</taxon>
        <taxon>Euteleostomi</taxon>
        <taxon>Actinopterygii</taxon>
        <taxon>Neopterygii</taxon>
        <taxon>Teleostei</taxon>
        <taxon>Neoteleostei</taxon>
        <taxon>Acanthomorphata</taxon>
        <taxon>Eupercaria</taxon>
        <taxon>Perciformes</taxon>
        <taxon>Cottioidei</taxon>
        <taxon>Zoarcales</taxon>
        <taxon>Zoarcidae</taxon>
        <taxon>Zoarcinae</taxon>
        <taxon>Zoarces</taxon>
    </lineage>
</organism>
<accession>A0AAW1FFE7</accession>
<evidence type="ECO:0000313" key="2">
    <source>
        <dbReference type="EMBL" id="KAK9532923.1"/>
    </source>
</evidence>
<sequence length="140" mass="15392">MSSATLNMTSPSALTIRTILRLCGHRTPRASGGSPGGQDEETASTQAHRISGRARGVDAETTTTRASRGFQSPCGEEEEEEKEEMRWRGSDDAWAANRGRRNAKGRTGEHLRANRGFIDAFQRRPRRLRSPRLEPGAESG</sequence>
<keyword evidence="3" id="KW-1185">Reference proteome</keyword>